<evidence type="ECO:0000256" key="1">
    <source>
        <dbReference type="SAM" id="MobiDB-lite"/>
    </source>
</evidence>
<dbReference type="AlphaFoldDB" id="A0A9C6T026"/>
<proteinExistence type="predicted"/>
<dbReference type="RefSeq" id="XP_051862114.1">
    <property type="nucleotide sequence ID" value="XM_052006154.1"/>
</dbReference>
<reference evidence="3" key="1">
    <citation type="submission" date="2025-08" db="UniProtKB">
        <authorList>
            <consortium name="RefSeq"/>
        </authorList>
    </citation>
    <scope>IDENTIFICATION</scope>
    <source>
        <strain evidence="3">15112-1751.03</strain>
        <tissue evidence="3">Whole Adult</tissue>
    </source>
</reference>
<organism evidence="2 3">
    <name type="scientific">Drosophila albomicans</name>
    <name type="common">Fruit fly</name>
    <dbReference type="NCBI Taxonomy" id="7291"/>
    <lineage>
        <taxon>Eukaryota</taxon>
        <taxon>Metazoa</taxon>
        <taxon>Ecdysozoa</taxon>
        <taxon>Arthropoda</taxon>
        <taxon>Hexapoda</taxon>
        <taxon>Insecta</taxon>
        <taxon>Pterygota</taxon>
        <taxon>Neoptera</taxon>
        <taxon>Endopterygota</taxon>
        <taxon>Diptera</taxon>
        <taxon>Brachycera</taxon>
        <taxon>Muscomorpha</taxon>
        <taxon>Ephydroidea</taxon>
        <taxon>Drosophilidae</taxon>
        <taxon>Drosophila</taxon>
    </lineage>
</organism>
<evidence type="ECO:0000313" key="3">
    <source>
        <dbReference type="RefSeq" id="XP_051862114.1"/>
    </source>
</evidence>
<dbReference type="OrthoDB" id="1259151at2759"/>
<name>A0A9C6T026_DROAB</name>
<feature type="compositionally biased region" description="Low complexity" evidence="1">
    <location>
        <begin position="92"/>
        <end position="109"/>
    </location>
</feature>
<dbReference type="Proteomes" id="UP000515160">
    <property type="component" value="Chromosome 3"/>
</dbReference>
<protein>
    <submittedName>
        <fullName evidence="3">Uncharacterized protein LOC117570543 isoform X3</fullName>
    </submittedName>
</protein>
<dbReference type="GeneID" id="117570543"/>
<dbReference type="CTD" id="23558"/>
<evidence type="ECO:0000313" key="2">
    <source>
        <dbReference type="Proteomes" id="UP000515160"/>
    </source>
</evidence>
<accession>A0A9C6T026</accession>
<keyword evidence="2" id="KW-1185">Reference proteome</keyword>
<gene>
    <name evidence="3" type="primary">LOC117570543</name>
</gene>
<feature type="region of interest" description="Disordered" evidence="1">
    <location>
        <begin position="85"/>
        <end position="111"/>
    </location>
</feature>
<sequence>MVKHCCVLLKQRRATSIAAALLAMILHPTHRLAHGMRRHHRRISHHPATTAGCRSMMRLVAQLRIRCTSAIIRRRIRASYHQLIHKHRNRTNNRTSNRINNRSSHHSSSQLNPLGMVFQRHQISNHSSHNSPAMEHKAGMVAMLSRHHMRPLVVQLVVHLMAVVYRPKFMEAALLLPMEATIPIYPVVSCSPACSQQAIRDSSQMAIQAVCHHSSNQVAIHHSNNLVAIHHSNSQQLLALLPMPLAVRHPPTLWDSACHLECKLQKLLYRKTAKPSKILNQQHTILLLSQSLSSCKNIVFYTNTRYISIKRTIQRKLKLRPAPTIHPTTKDLVHPDPMIYRHHITICHPATMMHRRSINNKSFC</sequence>